<dbReference type="GO" id="GO:0005886">
    <property type="term" value="C:plasma membrane"/>
    <property type="evidence" value="ECO:0007669"/>
    <property type="project" value="TreeGrafter"/>
</dbReference>
<dbReference type="Pfam" id="PF07690">
    <property type="entry name" value="MFS_1"/>
    <property type="match status" value="1"/>
</dbReference>
<dbReference type="PROSITE" id="PS50850">
    <property type="entry name" value="MFS"/>
    <property type="match status" value="1"/>
</dbReference>
<dbReference type="InterPro" id="IPR011701">
    <property type="entry name" value="MFS"/>
</dbReference>
<feature type="transmembrane region" description="Helical" evidence="9">
    <location>
        <begin position="305"/>
        <end position="325"/>
    </location>
</feature>
<dbReference type="Gene3D" id="1.20.1250.20">
    <property type="entry name" value="MFS general substrate transporter like domains"/>
    <property type="match status" value="1"/>
</dbReference>
<feature type="transmembrane region" description="Helical" evidence="9">
    <location>
        <begin position="200"/>
        <end position="218"/>
    </location>
</feature>
<dbReference type="OrthoDB" id="440553at2759"/>
<dbReference type="RefSeq" id="XP_019016764.1">
    <property type="nucleotide sequence ID" value="XM_019163357.1"/>
</dbReference>
<evidence type="ECO:0000256" key="7">
    <source>
        <dbReference type="ARBA" id="ARBA00053949"/>
    </source>
</evidence>
<dbReference type="SUPFAM" id="SSF103473">
    <property type="entry name" value="MFS general substrate transporter"/>
    <property type="match status" value="1"/>
</dbReference>
<proteinExistence type="inferred from homology"/>
<feature type="domain" description="Major facilitator superfamily (MFS) profile" evidence="10">
    <location>
        <begin position="76"/>
        <end position="523"/>
    </location>
</feature>
<feature type="transmembrane region" description="Helical" evidence="9">
    <location>
        <begin position="165"/>
        <end position="188"/>
    </location>
</feature>
<keyword evidence="4 9" id="KW-1133">Transmembrane helix</keyword>
<gene>
    <name evidence="11" type="ORF">PICMEDRAFT_59333</name>
</gene>
<feature type="transmembrane region" description="Helical" evidence="9">
    <location>
        <begin position="498"/>
        <end position="519"/>
    </location>
</feature>
<evidence type="ECO:0000256" key="8">
    <source>
        <dbReference type="SAM" id="MobiDB-lite"/>
    </source>
</evidence>
<feature type="transmembrane region" description="Helical" evidence="9">
    <location>
        <begin position="431"/>
        <end position="453"/>
    </location>
</feature>
<dbReference type="GO" id="GO:0045121">
    <property type="term" value="C:membrane raft"/>
    <property type="evidence" value="ECO:0007669"/>
    <property type="project" value="UniProtKB-ARBA"/>
</dbReference>
<keyword evidence="5 9" id="KW-0472">Membrane</keyword>
<evidence type="ECO:0000313" key="12">
    <source>
        <dbReference type="Proteomes" id="UP000094455"/>
    </source>
</evidence>
<keyword evidence="12" id="KW-1185">Reference proteome</keyword>
<keyword evidence="2" id="KW-0813">Transport</keyword>
<dbReference type="PANTHER" id="PTHR23502:SF51">
    <property type="entry name" value="QUINIDINE RESISTANCE PROTEIN 1-RELATED"/>
    <property type="match status" value="1"/>
</dbReference>
<feature type="transmembrane region" description="Helical" evidence="9">
    <location>
        <begin position="142"/>
        <end position="159"/>
    </location>
</feature>
<protein>
    <recommendedName>
        <fullName evidence="10">Major facilitator superfamily (MFS) profile domain-containing protein</fullName>
    </recommendedName>
</protein>
<feature type="transmembrane region" description="Helical" evidence="9">
    <location>
        <begin position="402"/>
        <end position="425"/>
    </location>
</feature>
<evidence type="ECO:0000259" key="10">
    <source>
        <dbReference type="PROSITE" id="PS50850"/>
    </source>
</evidence>
<feature type="transmembrane region" description="Helical" evidence="9">
    <location>
        <begin position="112"/>
        <end position="130"/>
    </location>
</feature>
<feature type="transmembrane region" description="Helical" evidence="9">
    <location>
        <begin position="465"/>
        <end position="486"/>
    </location>
</feature>
<evidence type="ECO:0000256" key="5">
    <source>
        <dbReference type="ARBA" id="ARBA00023136"/>
    </source>
</evidence>
<comment type="similarity">
    <text evidence="6">Belongs to the major facilitator superfamily. CAR1 family.</text>
</comment>
<feature type="transmembrane region" description="Helical" evidence="9">
    <location>
        <begin position="345"/>
        <end position="369"/>
    </location>
</feature>
<dbReference type="PANTHER" id="PTHR23502">
    <property type="entry name" value="MAJOR FACILITATOR SUPERFAMILY"/>
    <property type="match status" value="1"/>
</dbReference>
<sequence length="537" mass="59118">MSSHTGSDDDESDGTSYVDGVRSLNNNLAIVNGRDDDDDNNANDDNDCKEKLELLRVTSTKENEYTILSKRERVSLALLLALVGMCSAMTMPIYWTALPEMAVAFHTTEEHINFTVTSYLCFQAVAPVFVSSLSDIFGRRPVILGCIIGGIATNVGLAVSRTYWLIVFLRCILATFLAPLVSITSAAVGDFTTRRNRGGLTGLTSGFTLIGQGVAPFLGAVMDTAWKWPAIFWFSAALEGLILAIVFVALPETHRGFVGDLSVRPKFWIHRSPILAYFGNRIVGYNQSLLDKRLHKYEPWKPLKLVTRISVFNILLPSSLLFSVWTISQTSLSVHLSSDYHYSTLHVGLCFFAPGSATIVGTLVSGRLLDIIYKKRKAKYDTKYISDIEKTSITPIPPFNILLVRLYCIPFAACIVCMASVVFGWCLEYRIALAVILVMAFLITFFCMFPLNITTTVLVDMFPEIAGGATALNNLFRCGMSAIFVSCLTKMEDNMTLGGTYTFMAGIAAVSTGLVLVLMKNSESILIKAREKKMRGG</sequence>
<evidence type="ECO:0000313" key="11">
    <source>
        <dbReference type="EMBL" id="ODQ45651.1"/>
    </source>
</evidence>
<dbReference type="STRING" id="763406.A0A1E3NHQ7"/>
<feature type="region of interest" description="Disordered" evidence="8">
    <location>
        <begin position="1"/>
        <end position="20"/>
    </location>
</feature>
<evidence type="ECO:0000256" key="3">
    <source>
        <dbReference type="ARBA" id="ARBA00022692"/>
    </source>
</evidence>
<feature type="transmembrane region" description="Helical" evidence="9">
    <location>
        <begin position="230"/>
        <end position="250"/>
    </location>
</feature>
<dbReference type="GeneID" id="30180044"/>
<dbReference type="GO" id="GO:0022857">
    <property type="term" value="F:transmembrane transporter activity"/>
    <property type="evidence" value="ECO:0007669"/>
    <property type="project" value="InterPro"/>
</dbReference>
<evidence type="ECO:0000256" key="1">
    <source>
        <dbReference type="ARBA" id="ARBA00004141"/>
    </source>
</evidence>
<dbReference type="Proteomes" id="UP000094455">
    <property type="component" value="Unassembled WGS sequence"/>
</dbReference>
<comment type="subcellular location">
    <subcellularLocation>
        <location evidence="1">Membrane</location>
        <topology evidence="1">Multi-pass membrane protein</topology>
    </subcellularLocation>
</comment>
<dbReference type="FunFam" id="1.20.1250.20:FF:000172">
    <property type="entry name" value="MFS multidrug resistance transporter"/>
    <property type="match status" value="1"/>
</dbReference>
<keyword evidence="3 9" id="KW-0812">Transmembrane</keyword>
<dbReference type="InterPro" id="IPR036259">
    <property type="entry name" value="MFS_trans_sf"/>
</dbReference>
<organism evidence="11 12">
    <name type="scientific">Pichia membranifaciens NRRL Y-2026</name>
    <dbReference type="NCBI Taxonomy" id="763406"/>
    <lineage>
        <taxon>Eukaryota</taxon>
        <taxon>Fungi</taxon>
        <taxon>Dikarya</taxon>
        <taxon>Ascomycota</taxon>
        <taxon>Saccharomycotina</taxon>
        <taxon>Pichiomycetes</taxon>
        <taxon>Pichiales</taxon>
        <taxon>Pichiaceae</taxon>
        <taxon>Pichia</taxon>
    </lineage>
</organism>
<evidence type="ECO:0000256" key="9">
    <source>
        <dbReference type="SAM" id="Phobius"/>
    </source>
</evidence>
<dbReference type="GO" id="GO:0055088">
    <property type="term" value="P:lipid homeostasis"/>
    <property type="evidence" value="ECO:0007669"/>
    <property type="project" value="UniProtKB-ARBA"/>
</dbReference>
<dbReference type="AlphaFoldDB" id="A0A1E3NHQ7"/>
<dbReference type="EMBL" id="KV454004">
    <property type="protein sequence ID" value="ODQ45651.1"/>
    <property type="molecule type" value="Genomic_DNA"/>
</dbReference>
<name>A0A1E3NHQ7_9ASCO</name>
<dbReference type="InterPro" id="IPR020846">
    <property type="entry name" value="MFS_dom"/>
</dbReference>
<reference evidence="11 12" key="1">
    <citation type="journal article" date="2016" name="Proc. Natl. Acad. Sci. U.S.A.">
        <title>Comparative genomics of biotechnologically important yeasts.</title>
        <authorList>
            <person name="Riley R."/>
            <person name="Haridas S."/>
            <person name="Wolfe K.H."/>
            <person name="Lopes M.R."/>
            <person name="Hittinger C.T."/>
            <person name="Goeker M."/>
            <person name="Salamov A.A."/>
            <person name="Wisecaver J.H."/>
            <person name="Long T.M."/>
            <person name="Calvey C.H."/>
            <person name="Aerts A.L."/>
            <person name="Barry K.W."/>
            <person name="Choi C."/>
            <person name="Clum A."/>
            <person name="Coughlan A.Y."/>
            <person name="Deshpande S."/>
            <person name="Douglass A.P."/>
            <person name="Hanson S.J."/>
            <person name="Klenk H.-P."/>
            <person name="LaButti K.M."/>
            <person name="Lapidus A."/>
            <person name="Lindquist E.A."/>
            <person name="Lipzen A.M."/>
            <person name="Meier-Kolthoff J.P."/>
            <person name="Ohm R.A."/>
            <person name="Otillar R.P."/>
            <person name="Pangilinan J.L."/>
            <person name="Peng Y."/>
            <person name="Rokas A."/>
            <person name="Rosa C.A."/>
            <person name="Scheuner C."/>
            <person name="Sibirny A.A."/>
            <person name="Slot J.C."/>
            <person name="Stielow J.B."/>
            <person name="Sun H."/>
            <person name="Kurtzman C.P."/>
            <person name="Blackwell M."/>
            <person name="Grigoriev I.V."/>
            <person name="Jeffries T.W."/>
        </authorList>
    </citation>
    <scope>NUCLEOTIDE SEQUENCE [LARGE SCALE GENOMIC DNA]</scope>
    <source>
        <strain evidence="11 12">NRRL Y-2026</strain>
    </source>
</reference>
<feature type="transmembrane region" description="Helical" evidence="9">
    <location>
        <begin position="76"/>
        <end position="97"/>
    </location>
</feature>
<comment type="function">
    <text evidence="7">MFS antiporter that does not display functional linkage as drug transporter and performs functions that significantly affect biofilm development and virulence. No substrate for transport has been identified yet, but plays an important role in the growth in the host.</text>
</comment>
<dbReference type="GO" id="GO:0001765">
    <property type="term" value="P:membrane raft assembly"/>
    <property type="evidence" value="ECO:0007669"/>
    <property type="project" value="UniProtKB-ARBA"/>
</dbReference>
<accession>A0A1E3NHQ7</accession>
<evidence type="ECO:0000256" key="4">
    <source>
        <dbReference type="ARBA" id="ARBA00022989"/>
    </source>
</evidence>
<evidence type="ECO:0000256" key="2">
    <source>
        <dbReference type="ARBA" id="ARBA00022448"/>
    </source>
</evidence>
<evidence type="ECO:0000256" key="6">
    <source>
        <dbReference type="ARBA" id="ARBA00038347"/>
    </source>
</evidence>